<dbReference type="AlphaFoldDB" id="E4MSE2"/>
<keyword evidence="1" id="KW-0472">Membrane</keyword>
<dbReference type="EMBL" id="AEOH01000037">
    <property type="protein sequence ID" value="EFS97332.1"/>
    <property type="molecule type" value="Genomic_DNA"/>
</dbReference>
<sequence>MKKEKNFKKICIFARKFIKNIMYQLIKQTHSLCAYLVLAVLIIAVINALIGFFGKRKYFGIKDLRLSLFALVFSHIQLLLGLLVYVTTPRLQMWSEGAKVVMKDSLLRQLLVEHPIMNIIAVTLITVGWVKLKKQTEVRKMYGKIALFYGIALVCLLSMIPWKLWWSV</sequence>
<accession>E4MSE2</accession>
<proteinExistence type="predicted"/>
<dbReference type="eggNOG" id="ENOG502ZXYX">
    <property type="taxonomic scope" value="Bacteria"/>
</dbReference>
<keyword evidence="1" id="KW-0812">Transmembrane</keyword>
<protein>
    <recommendedName>
        <fullName evidence="4">50S ribosomal protein L27</fullName>
    </recommendedName>
</protein>
<dbReference type="HOGENOM" id="CLU_134903_0_0_10"/>
<reference evidence="2 3" key="1">
    <citation type="submission" date="2010-10" db="EMBL/GenBank/DDBJ databases">
        <authorList>
            <person name="Muzny D."/>
            <person name="Qin X."/>
            <person name="Deng J."/>
            <person name="Jiang H."/>
            <person name="Liu Y."/>
            <person name="Qu J."/>
            <person name="Song X.-Z."/>
            <person name="Zhang L."/>
            <person name="Thornton R."/>
            <person name="Coyle M."/>
            <person name="Francisco L."/>
            <person name="Jackson L."/>
            <person name="Javaid M."/>
            <person name="Korchina V."/>
            <person name="Kovar C."/>
            <person name="Mata R."/>
            <person name="Mathew T."/>
            <person name="Ngo R."/>
            <person name="Nguyen L."/>
            <person name="Nguyen N."/>
            <person name="Okwuonu G."/>
            <person name="Ongeri F."/>
            <person name="Pham C."/>
            <person name="Simmons D."/>
            <person name="Wilczek-Boney K."/>
            <person name="Hale W."/>
            <person name="Jakkamsetti A."/>
            <person name="Pham P."/>
            <person name="Ruth R."/>
            <person name="San Lucas F."/>
            <person name="Warren J."/>
            <person name="Zhang J."/>
            <person name="Zhao Z."/>
            <person name="Zhou C."/>
            <person name="Zhu D."/>
            <person name="Lee S."/>
            <person name="Bess C."/>
            <person name="Blankenburg K."/>
            <person name="Forbes L."/>
            <person name="Fu Q."/>
            <person name="Gubbala S."/>
            <person name="Hirani K."/>
            <person name="Jayaseelan J.C."/>
            <person name="Lara F."/>
            <person name="Munidasa M."/>
            <person name="Palculict T."/>
            <person name="Patil S."/>
            <person name="Pu L.-L."/>
            <person name="Saada N."/>
            <person name="Tang L."/>
            <person name="Weissenberger G."/>
            <person name="Zhu Y."/>
            <person name="Hemphill L."/>
            <person name="Shang Y."/>
            <person name="Youmans B."/>
            <person name="Ayvaz T."/>
            <person name="Ross M."/>
            <person name="Santibanez J."/>
            <person name="Aqrawi P."/>
            <person name="Gross S."/>
            <person name="Joshi V."/>
            <person name="Fowler G."/>
            <person name="Nazareth L."/>
            <person name="Reid J."/>
            <person name="Worley K."/>
            <person name="Petrosino J."/>
            <person name="Highlander S."/>
            <person name="Gibbs R."/>
        </authorList>
    </citation>
    <scope>NUCLEOTIDE SEQUENCE [LARGE SCALE GENOMIC DNA]</scope>
    <source>
        <strain evidence="2 3">F0287</strain>
    </source>
</reference>
<evidence type="ECO:0000256" key="1">
    <source>
        <dbReference type="SAM" id="Phobius"/>
    </source>
</evidence>
<feature type="transmembrane region" description="Helical" evidence="1">
    <location>
        <begin position="66"/>
        <end position="86"/>
    </location>
</feature>
<evidence type="ECO:0008006" key="4">
    <source>
        <dbReference type="Google" id="ProtNLM"/>
    </source>
</evidence>
<evidence type="ECO:0000313" key="2">
    <source>
        <dbReference type="EMBL" id="EFS97332.1"/>
    </source>
</evidence>
<organism evidence="2 3">
    <name type="scientific">Capnocytophaga ochracea F0287</name>
    <dbReference type="NCBI Taxonomy" id="873517"/>
    <lineage>
        <taxon>Bacteria</taxon>
        <taxon>Pseudomonadati</taxon>
        <taxon>Bacteroidota</taxon>
        <taxon>Flavobacteriia</taxon>
        <taxon>Flavobacteriales</taxon>
        <taxon>Flavobacteriaceae</taxon>
        <taxon>Capnocytophaga</taxon>
    </lineage>
</organism>
<evidence type="ECO:0000313" key="3">
    <source>
        <dbReference type="Proteomes" id="UP000005391"/>
    </source>
</evidence>
<keyword evidence="1" id="KW-1133">Transmembrane helix</keyword>
<dbReference type="Proteomes" id="UP000005391">
    <property type="component" value="Unassembled WGS sequence"/>
</dbReference>
<feature type="transmembrane region" description="Helical" evidence="1">
    <location>
        <begin position="34"/>
        <end position="54"/>
    </location>
</feature>
<gene>
    <name evidence="2" type="ORF">HMPREF1977_1315</name>
</gene>
<feature type="transmembrane region" description="Helical" evidence="1">
    <location>
        <begin position="106"/>
        <end position="130"/>
    </location>
</feature>
<comment type="caution">
    <text evidence="2">The sequence shown here is derived from an EMBL/GenBank/DDBJ whole genome shotgun (WGS) entry which is preliminary data.</text>
</comment>
<name>E4MSE2_CAPOC</name>
<feature type="transmembrane region" description="Helical" evidence="1">
    <location>
        <begin position="142"/>
        <end position="162"/>
    </location>
</feature>